<dbReference type="GO" id="GO:0048015">
    <property type="term" value="P:phosphatidylinositol-mediated signaling"/>
    <property type="evidence" value="ECO:0007669"/>
    <property type="project" value="TreeGrafter"/>
</dbReference>
<gene>
    <name evidence="2" type="ORF">GEV33_001239</name>
</gene>
<sequence length="328" mass="38185">MVFRNGPSDKNFRSLDQERISRIFGMNNSSSSGSGYISEVDHIIHQLERGTLVMKYSLRKKPEHKTLAIRLETRQIVWTRPATNSRLVHDGAVDLRKIKEIRLGKNSKEFEKWSDDSKKIENLKCFVVYYGSEFKLRVLSIAALSEQECELWVKGLRHLVKDTLDAPYPLLVQVWLRREYYAMENCSETINIKDLKAFLPRINYKIPTNKLRELFNEVDTRRRAEIGFDDFAVLYQKIIFDESSVDEIFDKVALYSANLKTVTSQEFQSFLLKEQNDDLSNDDRSVSRFICNFLKVSTTAPIGNCSRFLRRRTPKWTCRTPTSPSPSS</sequence>
<dbReference type="GO" id="GO:0032587">
    <property type="term" value="C:ruffle membrane"/>
    <property type="evidence" value="ECO:0007669"/>
    <property type="project" value="TreeGrafter"/>
</dbReference>
<dbReference type="InterPro" id="IPR011992">
    <property type="entry name" value="EF-hand-dom_pair"/>
</dbReference>
<organism evidence="2 3">
    <name type="scientific">Tenebrio molitor</name>
    <name type="common">Yellow mealworm beetle</name>
    <dbReference type="NCBI Taxonomy" id="7067"/>
    <lineage>
        <taxon>Eukaryota</taxon>
        <taxon>Metazoa</taxon>
        <taxon>Ecdysozoa</taxon>
        <taxon>Arthropoda</taxon>
        <taxon>Hexapoda</taxon>
        <taxon>Insecta</taxon>
        <taxon>Pterygota</taxon>
        <taxon>Neoptera</taxon>
        <taxon>Endopterygota</taxon>
        <taxon>Coleoptera</taxon>
        <taxon>Polyphaga</taxon>
        <taxon>Cucujiformia</taxon>
        <taxon>Tenebrionidae</taxon>
        <taxon>Tenebrio</taxon>
    </lineage>
</organism>
<dbReference type="PANTHER" id="PTHR10336:SF159">
    <property type="entry name" value="1-PHOSPHATIDYLINOSITOL 4,5-BISPHOSPHATE PHOSPHODIESTERASE GAMMA"/>
    <property type="match status" value="1"/>
</dbReference>
<dbReference type="SUPFAM" id="SSF47473">
    <property type="entry name" value="EF-hand"/>
    <property type="match status" value="1"/>
</dbReference>
<dbReference type="GO" id="GO:0010634">
    <property type="term" value="P:positive regulation of epithelial cell migration"/>
    <property type="evidence" value="ECO:0007669"/>
    <property type="project" value="TreeGrafter"/>
</dbReference>
<name>A0A8J6HVW3_TENMO</name>
<dbReference type="InterPro" id="IPR011993">
    <property type="entry name" value="PH-like_dom_sf"/>
</dbReference>
<dbReference type="InterPro" id="IPR001192">
    <property type="entry name" value="PI-PLC_fam"/>
</dbReference>
<dbReference type="Gene3D" id="2.30.29.30">
    <property type="entry name" value="Pleckstrin-homology domain (PH domain)/Phosphotyrosine-binding domain (PTB)"/>
    <property type="match status" value="1"/>
</dbReference>
<dbReference type="GO" id="GO:0046488">
    <property type="term" value="P:phosphatidylinositol metabolic process"/>
    <property type="evidence" value="ECO:0007669"/>
    <property type="project" value="TreeGrafter"/>
</dbReference>
<evidence type="ECO:0000313" key="3">
    <source>
        <dbReference type="Proteomes" id="UP000719412"/>
    </source>
</evidence>
<dbReference type="SUPFAM" id="SSF50729">
    <property type="entry name" value="PH domain-like"/>
    <property type="match status" value="1"/>
</dbReference>
<dbReference type="EMBL" id="JABDTM020007385">
    <property type="protein sequence ID" value="KAH0821552.1"/>
    <property type="molecule type" value="Genomic_DNA"/>
</dbReference>
<dbReference type="Pfam" id="PF23583">
    <property type="entry name" value="EF_HAND_2_PLCG"/>
    <property type="match status" value="1"/>
</dbReference>
<comment type="caution">
    <text evidence="2">The sequence shown here is derived from an EMBL/GenBank/DDBJ whole genome shotgun (WGS) entry which is preliminary data.</text>
</comment>
<dbReference type="PROSITE" id="PS50003">
    <property type="entry name" value="PH_DOMAIN"/>
    <property type="match status" value="1"/>
</dbReference>
<dbReference type="PANTHER" id="PTHR10336">
    <property type="entry name" value="PHOSPHOINOSITIDE-SPECIFIC PHOSPHOLIPASE C FAMILY PROTEIN"/>
    <property type="match status" value="1"/>
</dbReference>
<keyword evidence="3" id="KW-1185">Reference proteome</keyword>
<reference evidence="2" key="1">
    <citation type="journal article" date="2020" name="J Insects Food Feed">
        <title>The yellow mealworm (Tenebrio molitor) genome: a resource for the emerging insects as food and feed industry.</title>
        <authorList>
            <person name="Eriksson T."/>
            <person name="Andere A."/>
            <person name="Kelstrup H."/>
            <person name="Emery V."/>
            <person name="Picard C."/>
        </authorList>
    </citation>
    <scope>NUCLEOTIDE SEQUENCE</scope>
    <source>
        <strain evidence="2">Stoneville</strain>
        <tissue evidence="2">Whole head</tissue>
    </source>
</reference>
<dbReference type="CDD" id="cd13362">
    <property type="entry name" value="PH_PLC_gamma"/>
    <property type="match status" value="1"/>
</dbReference>
<dbReference type="Proteomes" id="UP000719412">
    <property type="component" value="Unassembled WGS sequence"/>
</dbReference>
<dbReference type="InterPro" id="IPR057061">
    <property type="entry name" value="PLCG_EF-hand_2"/>
</dbReference>
<dbReference type="InterPro" id="IPR001849">
    <property type="entry name" value="PH_domain"/>
</dbReference>
<dbReference type="Gene3D" id="1.10.238.10">
    <property type="entry name" value="EF-hand"/>
    <property type="match status" value="1"/>
</dbReference>
<dbReference type="CDD" id="cd16201">
    <property type="entry name" value="EFh_PI-PLCgamma"/>
    <property type="match status" value="1"/>
</dbReference>
<dbReference type="GO" id="GO:0004435">
    <property type="term" value="F:phosphatidylinositol-4,5-bisphosphate phospholipase C activity"/>
    <property type="evidence" value="ECO:0007669"/>
    <property type="project" value="TreeGrafter"/>
</dbReference>
<evidence type="ECO:0000259" key="1">
    <source>
        <dbReference type="PROSITE" id="PS50003"/>
    </source>
</evidence>
<evidence type="ECO:0000313" key="2">
    <source>
        <dbReference type="EMBL" id="KAH0821552.1"/>
    </source>
</evidence>
<dbReference type="SMART" id="SM00233">
    <property type="entry name" value="PH"/>
    <property type="match status" value="1"/>
</dbReference>
<accession>A0A8J6HVW3</accession>
<dbReference type="Pfam" id="PF23329">
    <property type="entry name" value="EF_HAND_1_PLCG"/>
    <property type="match status" value="1"/>
</dbReference>
<dbReference type="AlphaFoldDB" id="A0A8J6HVW3"/>
<dbReference type="GO" id="GO:0051209">
    <property type="term" value="P:release of sequestered calcium ion into cytosol"/>
    <property type="evidence" value="ECO:0007669"/>
    <property type="project" value="TreeGrafter"/>
</dbReference>
<dbReference type="InterPro" id="IPR056586">
    <property type="entry name" value="EF-hand_PLCG1"/>
</dbReference>
<protein>
    <recommendedName>
        <fullName evidence="1">PH domain-containing protein</fullName>
    </recommendedName>
</protein>
<feature type="domain" description="PH" evidence="1">
    <location>
        <begin position="45"/>
        <end position="161"/>
    </location>
</feature>
<reference evidence="2" key="2">
    <citation type="submission" date="2021-08" db="EMBL/GenBank/DDBJ databases">
        <authorList>
            <person name="Eriksson T."/>
        </authorList>
    </citation>
    <scope>NUCLEOTIDE SEQUENCE</scope>
    <source>
        <strain evidence="2">Stoneville</strain>
        <tissue evidence="2">Whole head</tissue>
    </source>
</reference>
<proteinExistence type="predicted"/>